<dbReference type="SUPFAM" id="SSF51445">
    <property type="entry name" value="(Trans)glycosidases"/>
    <property type="match status" value="1"/>
</dbReference>
<evidence type="ECO:0000313" key="3">
    <source>
        <dbReference type="EMBL" id="MBW6532523.1"/>
    </source>
</evidence>
<dbReference type="Gene3D" id="3.20.20.80">
    <property type="entry name" value="Glycosidases"/>
    <property type="match status" value="1"/>
</dbReference>
<dbReference type="InterPro" id="IPR017853">
    <property type="entry name" value="GH"/>
</dbReference>
<name>A0ABS7BSH2_9SPHN</name>
<protein>
    <submittedName>
        <fullName evidence="3">Glycosyl hydrolase</fullName>
    </submittedName>
</protein>
<dbReference type="InterPro" id="IPR039514">
    <property type="entry name" value="6GAL-like"/>
</dbReference>
<keyword evidence="1" id="KW-0732">Signal</keyword>
<gene>
    <name evidence="3" type="ORF">KZ820_17415</name>
</gene>
<evidence type="ECO:0000259" key="2">
    <source>
        <dbReference type="Pfam" id="PF14587"/>
    </source>
</evidence>
<dbReference type="Proteomes" id="UP000759103">
    <property type="component" value="Unassembled WGS sequence"/>
</dbReference>
<accession>A0ABS7BSH2</accession>
<dbReference type="InterPro" id="IPR006311">
    <property type="entry name" value="TAT_signal"/>
</dbReference>
<feature type="chain" id="PRO_5047409294" evidence="1">
    <location>
        <begin position="20"/>
        <end position="506"/>
    </location>
</feature>
<reference evidence="3 4" key="1">
    <citation type="submission" date="2021-07" db="EMBL/GenBank/DDBJ databases">
        <title>Sphingomonas sp.</title>
        <authorList>
            <person name="Feng G."/>
            <person name="Li J."/>
            <person name="Pan M."/>
        </authorList>
    </citation>
    <scope>NUCLEOTIDE SEQUENCE [LARGE SCALE GENOMIC DNA]</scope>
    <source>
        <strain evidence="3 4">RRHST34</strain>
    </source>
</reference>
<dbReference type="RefSeq" id="WP_219750038.1">
    <property type="nucleotide sequence ID" value="NZ_JAHXZN010000008.1"/>
</dbReference>
<evidence type="ECO:0000256" key="1">
    <source>
        <dbReference type="SAM" id="SignalP"/>
    </source>
</evidence>
<keyword evidence="3" id="KW-0378">Hydrolase</keyword>
<dbReference type="PANTHER" id="PTHR42767:SF1">
    <property type="entry name" value="ENDO-BETA-1,6-GALACTANASE-LIKE DOMAIN-CONTAINING PROTEIN"/>
    <property type="match status" value="1"/>
</dbReference>
<sequence>MTARLRRLALATATTVALAAPAAAVVQTAAADAPRCAAPVTIALAADWAHPRTRFRGWGTSLAWFASTTGGWVDPVRERLADLLYGPDGLGWTIARYNIGGGRRPGTPPLTRPNANIPGMWKMPAGATGRDWWRGDDPRQWDWSADPGQQWWLDAVRRRVPADVRVIEAAAYSPPWFMTVSGDVAGAGARYQPNLRPGFEPQFADYLVRAMQGLERRHAIRFHSIAPLNEPNTPYWVAGNRQEGNYVDPAGQARLLLATARSLAAHRSTAMLSAMDETNHDTFVKDWTGYPAAARAVVRQLNVHSYSTTGATGPRDIAAVAGLPLWMSEVDLSAPNSVQDFEDRSSALALGEQIVLDLKRLEPAAWVIWQAVEPSAAPGEAGSNWGLLRADMSVPRPRDMTVHLTAKYWAMAGFSRHVRPGDRLVRNDDPDTVTALSADARRAVVVHVNHGPYARRIDVATSGLPGRWAVGERYADARRGAADGCAGTSALARERAITTLVLRRRD</sequence>
<feature type="domain" description="Endo-beta-1,6-galactanase-like" evidence="2">
    <location>
        <begin position="53"/>
        <end position="264"/>
    </location>
</feature>
<organism evidence="3 4">
    <name type="scientific">Sphingomonas citri</name>
    <dbReference type="NCBI Taxonomy" id="2862499"/>
    <lineage>
        <taxon>Bacteria</taxon>
        <taxon>Pseudomonadati</taxon>
        <taxon>Pseudomonadota</taxon>
        <taxon>Alphaproteobacteria</taxon>
        <taxon>Sphingomonadales</taxon>
        <taxon>Sphingomonadaceae</taxon>
        <taxon>Sphingomonas</taxon>
    </lineage>
</organism>
<comment type="caution">
    <text evidence="3">The sequence shown here is derived from an EMBL/GenBank/DDBJ whole genome shotgun (WGS) entry which is preliminary data.</text>
</comment>
<dbReference type="InterPro" id="IPR039743">
    <property type="entry name" value="6GAL/EXGAL"/>
</dbReference>
<dbReference type="PANTHER" id="PTHR42767">
    <property type="entry name" value="ENDO-BETA-1,6-GALACTANASE"/>
    <property type="match status" value="1"/>
</dbReference>
<dbReference type="GO" id="GO:0016787">
    <property type="term" value="F:hydrolase activity"/>
    <property type="evidence" value="ECO:0007669"/>
    <property type="project" value="UniProtKB-KW"/>
</dbReference>
<feature type="signal peptide" evidence="1">
    <location>
        <begin position="1"/>
        <end position="19"/>
    </location>
</feature>
<proteinExistence type="predicted"/>
<evidence type="ECO:0000313" key="4">
    <source>
        <dbReference type="Proteomes" id="UP000759103"/>
    </source>
</evidence>
<keyword evidence="4" id="KW-1185">Reference proteome</keyword>
<dbReference type="EMBL" id="JAHXZN010000008">
    <property type="protein sequence ID" value="MBW6532523.1"/>
    <property type="molecule type" value="Genomic_DNA"/>
</dbReference>
<dbReference type="Pfam" id="PF14587">
    <property type="entry name" value="Glyco_hydr_30_2"/>
    <property type="match status" value="1"/>
</dbReference>
<dbReference type="PROSITE" id="PS51318">
    <property type="entry name" value="TAT"/>
    <property type="match status" value="1"/>
</dbReference>